<dbReference type="AlphaFoldDB" id="X0S997"/>
<dbReference type="EMBL" id="BARS01002719">
    <property type="protein sequence ID" value="GAF71776.1"/>
    <property type="molecule type" value="Genomic_DNA"/>
</dbReference>
<organism evidence="2">
    <name type="scientific">marine sediment metagenome</name>
    <dbReference type="NCBI Taxonomy" id="412755"/>
    <lineage>
        <taxon>unclassified sequences</taxon>
        <taxon>metagenomes</taxon>
        <taxon>ecological metagenomes</taxon>
    </lineage>
</organism>
<evidence type="ECO:0000256" key="1">
    <source>
        <dbReference type="SAM" id="MobiDB-lite"/>
    </source>
</evidence>
<gene>
    <name evidence="2" type="ORF">S01H1_05213</name>
</gene>
<proteinExistence type="predicted"/>
<feature type="compositionally biased region" description="Basic and acidic residues" evidence="1">
    <location>
        <begin position="1"/>
        <end position="13"/>
    </location>
</feature>
<reference evidence="2" key="1">
    <citation type="journal article" date="2014" name="Front. Microbiol.">
        <title>High frequency of phylogenetically diverse reductive dehalogenase-homologous genes in deep subseafloor sedimentary metagenomes.</title>
        <authorList>
            <person name="Kawai M."/>
            <person name="Futagami T."/>
            <person name="Toyoda A."/>
            <person name="Takaki Y."/>
            <person name="Nishi S."/>
            <person name="Hori S."/>
            <person name="Arai W."/>
            <person name="Tsubouchi T."/>
            <person name="Morono Y."/>
            <person name="Uchiyama I."/>
            <person name="Ito T."/>
            <person name="Fujiyama A."/>
            <person name="Inagaki F."/>
            <person name="Takami H."/>
        </authorList>
    </citation>
    <scope>NUCLEOTIDE SEQUENCE</scope>
    <source>
        <strain evidence="2">Expedition CK06-06</strain>
    </source>
</reference>
<sequence length="30" mass="3274">GVVRDLTEDDRTVLDGLSPNRTFEGQAALK</sequence>
<feature type="non-terminal residue" evidence="2">
    <location>
        <position position="1"/>
    </location>
</feature>
<protein>
    <submittedName>
        <fullName evidence="2">Uncharacterized protein</fullName>
    </submittedName>
</protein>
<evidence type="ECO:0000313" key="2">
    <source>
        <dbReference type="EMBL" id="GAF71776.1"/>
    </source>
</evidence>
<accession>X0S997</accession>
<comment type="caution">
    <text evidence="2">The sequence shown here is derived from an EMBL/GenBank/DDBJ whole genome shotgun (WGS) entry which is preliminary data.</text>
</comment>
<name>X0S997_9ZZZZ</name>
<feature type="region of interest" description="Disordered" evidence="1">
    <location>
        <begin position="1"/>
        <end position="30"/>
    </location>
</feature>